<feature type="region of interest" description="Disordered" evidence="1">
    <location>
        <begin position="103"/>
        <end position="163"/>
    </location>
</feature>
<comment type="caution">
    <text evidence="3">The sequence shown here is derived from an EMBL/GenBank/DDBJ whole genome shotgun (WGS) entry which is preliminary data.</text>
</comment>
<accession>A0A388KV98</accession>
<feature type="transmembrane region" description="Helical" evidence="2">
    <location>
        <begin position="75"/>
        <end position="92"/>
    </location>
</feature>
<dbReference type="OMA" id="GRNCAQQ"/>
<evidence type="ECO:0000313" key="3">
    <source>
        <dbReference type="EMBL" id="GBG73986.1"/>
    </source>
</evidence>
<dbReference type="EMBL" id="BFEA01000194">
    <property type="protein sequence ID" value="GBG73986.1"/>
    <property type="molecule type" value="Genomic_DNA"/>
</dbReference>
<dbReference type="Proteomes" id="UP000265515">
    <property type="component" value="Unassembled WGS sequence"/>
</dbReference>
<reference evidence="3 4" key="1">
    <citation type="journal article" date="2018" name="Cell">
        <title>The Chara Genome: Secondary Complexity and Implications for Plant Terrestrialization.</title>
        <authorList>
            <person name="Nishiyama T."/>
            <person name="Sakayama H."/>
            <person name="Vries J.D."/>
            <person name="Buschmann H."/>
            <person name="Saint-Marcoux D."/>
            <person name="Ullrich K.K."/>
            <person name="Haas F.B."/>
            <person name="Vanderstraeten L."/>
            <person name="Becker D."/>
            <person name="Lang D."/>
            <person name="Vosolsobe S."/>
            <person name="Rombauts S."/>
            <person name="Wilhelmsson P.K.I."/>
            <person name="Janitza P."/>
            <person name="Kern R."/>
            <person name="Heyl A."/>
            <person name="Rumpler F."/>
            <person name="Villalobos L.I.A.C."/>
            <person name="Clay J.M."/>
            <person name="Skokan R."/>
            <person name="Toyoda A."/>
            <person name="Suzuki Y."/>
            <person name="Kagoshima H."/>
            <person name="Schijlen E."/>
            <person name="Tajeshwar N."/>
            <person name="Catarino B."/>
            <person name="Hetherington A.J."/>
            <person name="Saltykova A."/>
            <person name="Bonnot C."/>
            <person name="Breuninger H."/>
            <person name="Symeonidi A."/>
            <person name="Radhakrishnan G.V."/>
            <person name="Van Nieuwerburgh F."/>
            <person name="Deforce D."/>
            <person name="Chang C."/>
            <person name="Karol K.G."/>
            <person name="Hedrich R."/>
            <person name="Ulvskov P."/>
            <person name="Glockner G."/>
            <person name="Delwiche C.F."/>
            <person name="Petrasek J."/>
            <person name="Van de Peer Y."/>
            <person name="Friml J."/>
            <person name="Beilby M."/>
            <person name="Dolan L."/>
            <person name="Kohara Y."/>
            <person name="Sugano S."/>
            <person name="Fujiyama A."/>
            <person name="Delaux P.-M."/>
            <person name="Quint M."/>
            <person name="TheiBen G."/>
            <person name="Hagemann M."/>
            <person name="Harholt J."/>
            <person name="Dunand C."/>
            <person name="Zachgo S."/>
            <person name="Langdale J."/>
            <person name="Maumus F."/>
            <person name="Straeten D.V.D."/>
            <person name="Gould S.B."/>
            <person name="Rensing S.A."/>
        </authorList>
    </citation>
    <scope>NUCLEOTIDE SEQUENCE [LARGE SCALE GENOMIC DNA]</scope>
    <source>
        <strain evidence="3 4">S276</strain>
    </source>
</reference>
<keyword evidence="2" id="KW-0472">Membrane</keyword>
<dbReference type="AlphaFoldDB" id="A0A388KV98"/>
<gene>
    <name evidence="3" type="ORF">CBR_g17697</name>
</gene>
<sequence length="210" mass="21891">MSRVQVLCRLGSQVVVPRGRSRLGFVRPNLASRTCAGHGGRVVGPPCRPRMMSTAGEAAPGSASQAKKGGGGGRVIALLGLAAIGAGGYYYYDTQMGLGGGGILPSPQTKQDGNTETSAAAPAESSTIPSPLALHPPLSSSSDSAPLAKSSSPLSPREDLLNRQAEMKAQLEELRKKGKKRDPIIDLQKKEIKDDLKIVAKLLKQLEKGA</sequence>
<keyword evidence="2" id="KW-1133">Transmembrane helix</keyword>
<feature type="compositionally biased region" description="Low complexity" evidence="1">
    <location>
        <begin position="115"/>
        <end position="155"/>
    </location>
</feature>
<dbReference type="Gramene" id="GBG73986">
    <property type="protein sequence ID" value="GBG73986"/>
    <property type="gene ID" value="CBR_g17697"/>
</dbReference>
<proteinExistence type="predicted"/>
<name>A0A388KV98_CHABU</name>
<keyword evidence="4" id="KW-1185">Reference proteome</keyword>
<keyword evidence="2" id="KW-0812">Transmembrane</keyword>
<protein>
    <submittedName>
        <fullName evidence="3">Uncharacterized protein</fullName>
    </submittedName>
</protein>
<evidence type="ECO:0000256" key="2">
    <source>
        <dbReference type="SAM" id="Phobius"/>
    </source>
</evidence>
<evidence type="ECO:0000313" key="4">
    <source>
        <dbReference type="Proteomes" id="UP000265515"/>
    </source>
</evidence>
<evidence type="ECO:0000256" key="1">
    <source>
        <dbReference type="SAM" id="MobiDB-lite"/>
    </source>
</evidence>
<organism evidence="3 4">
    <name type="scientific">Chara braunii</name>
    <name type="common">Braun's stonewort</name>
    <dbReference type="NCBI Taxonomy" id="69332"/>
    <lineage>
        <taxon>Eukaryota</taxon>
        <taxon>Viridiplantae</taxon>
        <taxon>Streptophyta</taxon>
        <taxon>Charophyceae</taxon>
        <taxon>Charales</taxon>
        <taxon>Characeae</taxon>
        <taxon>Chara</taxon>
    </lineage>
</organism>